<evidence type="ECO:0008006" key="3">
    <source>
        <dbReference type="Google" id="ProtNLM"/>
    </source>
</evidence>
<proteinExistence type="predicted"/>
<sequence>MRRVPKPNFSTEEVLLKCISNYTDTDLVRRFKASKGNIADWSNILQKKIETNTVSTIVEDKCIPPKITKNEMVKLYTDKLAKQGQPGREIYNDIMDLPKHRLCPICGYRPVDSLDHYLPKEKFPALSISPINLIPACMGCNKLKSSSKPNSPEEEFIHPYFDNIEDEPWLYLKVVEELPLTVYFIAEPSQSSWDDLKKIRVIKHFSRFRLGQLYSSYASNELSGKIYSLKSSFEQGGAALVRDELLKQIESFKYAEVNSWQIALYTGLYESQWFCEEALKKPIDKILK</sequence>
<dbReference type="EMBL" id="CP030117">
    <property type="protein sequence ID" value="AWX56928.1"/>
    <property type="molecule type" value="Genomic_DNA"/>
</dbReference>
<dbReference type="Proteomes" id="UP000036061">
    <property type="component" value="Chromosome"/>
</dbReference>
<evidence type="ECO:0000313" key="2">
    <source>
        <dbReference type="Proteomes" id="UP000036061"/>
    </source>
</evidence>
<reference evidence="1 2" key="1">
    <citation type="journal article" date="2015" name="Genome Announc.">
        <title>Draft Genome Sequence of Brevibacillus brevis DZQ7, a Plant Growth-Promoting Rhizobacterium with Broad-Spectrum Antimicrobial Activity.</title>
        <authorList>
            <person name="Hou Q."/>
            <person name="Wang C."/>
            <person name="Hou X."/>
            <person name="Xia Z."/>
            <person name="Ye J."/>
            <person name="Liu K."/>
            <person name="Liu H."/>
            <person name="Wang J."/>
            <person name="Guo H."/>
            <person name="Yu X."/>
            <person name="Yang Y."/>
            <person name="Du B."/>
            <person name="Ding Y."/>
        </authorList>
    </citation>
    <scope>NUCLEOTIDE SEQUENCE [LARGE SCALE GENOMIC DNA]</scope>
    <source>
        <strain evidence="1 2">DZQ7</strain>
    </source>
</reference>
<accession>A0A2Z4MKE0</accession>
<evidence type="ECO:0000313" key="1">
    <source>
        <dbReference type="EMBL" id="AWX56928.1"/>
    </source>
</evidence>
<organism evidence="1 2">
    <name type="scientific">Brevibacillus brevis</name>
    <name type="common">Bacillus brevis</name>
    <dbReference type="NCBI Taxonomy" id="1393"/>
    <lineage>
        <taxon>Bacteria</taxon>
        <taxon>Bacillati</taxon>
        <taxon>Bacillota</taxon>
        <taxon>Bacilli</taxon>
        <taxon>Bacillales</taxon>
        <taxon>Paenibacillaceae</taxon>
        <taxon>Brevibacillus</taxon>
    </lineage>
</organism>
<dbReference type="Gene3D" id="1.10.30.50">
    <property type="match status" value="1"/>
</dbReference>
<protein>
    <recommendedName>
        <fullName evidence="3">HNH endonuclease</fullName>
    </recommendedName>
</protein>
<name>A0A2Z4MKE0_BREBE</name>
<dbReference type="RefSeq" id="WP_048033543.1">
    <property type="nucleotide sequence ID" value="NZ_CP030117.1"/>
</dbReference>
<dbReference type="AlphaFoldDB" id="A0A2Z4MKE0"/>
<gene>
    <name evidence="1" type="ORF">AB432_018565</name>
</gene>